<feature type="transmembrane region" description="Helical" evidence="8">
    <location>
        <begin position="141"/>
        <end position="162"/>
    </location>
</feature>
<evidence type="ECO:0000259" key="9">
    <source>
        <dbReference type="Pfam" id="PF01699"/>
    </source>
</evidence>
<protein>
    <recommendedName>
        <fullName evidence="9">Sodium/calcium exchanger membrane region domain-containing protein</fullName>
    </recommendedName>
</protein>
<comment type="subcellular location">
    <subcellularLocation>
        <location evidence="1">Membrane</location>
        <topology evidence="1">Multi-pass membrane protein</topology>
    </subcellularLocation>
</comment>
<dbReference type="PANTHER" id="PTHR12266">
    <property type="entry name" value="NA+/CA2+ K+ INDEPENDENT EXCHANGER"/>
    <property type="match status" value="1"/>
</dbReference>
<dbReference type="EnsemblMetazoa" id="XM_044461762.1">
    <property type="protein sequence ID" value="XP_044317697.1"/>
    <property type="gene ID" value="LOC108049603"/>
</dbReference>
<evidence type="ECO:0000256" key="2">
    <source>
        <dbReference type="ARBA" id="ARBA00022448"/>
    </source>
</evidence>
<feature type="transmembrane region" description="Helical" evidence="8">
    <location>
        <begin position="570"/>
        <end position="591"/>
    </location>
</feature>
<keyword evidence="4" id="KW-0106">Calcium</keyword>
<evidence type="ECO:0000256" key="8">
    <source>
        <dbReference type="SAM" id="Phobius"/>
    </source>
</evidence>
<feature type="domain" description="Sodium/calcium exchanger membrane region" evidence="9">
    <location>
        <begin position="79"/>
        <end position="228"/>
    </location>
</feature>
<organism evidence="10 11">
    <name type="scientific">Drosophila rhopaloa</name>
    <name type="common">Fruit fly</name>
    <dbReference type="NCBI Taxonomy" id="1041015"/>
    <lineage>
        <taxon>Eukaryota</taxon>
        <taxon>Metazoa</taxon>
        <taxon>Ecdysozoa</taxon>
        <taxon>Arthropoda</taxon>
        <taxon>Hexapoda</taxon>
        <taxon>Insecta</taxon>
        <taxon>Pterygota</taxon>
        <taxon>Neoptera</taxon>
        <taxon>Endopterygota</taxon>
        <taxon>Diptera</taxon>
        <taxon>Brachycera</taxon>
        <taxon>Muscomorpha</taxon>
        <taxon>Ephydroidea</taxon>
        <taxon>Drosophilidae</taxon>
        <taxon>Drosophila</taxon>
        <taxon>Sophophora</taxon>
    </lineage>
</organism>
<reference evidence="11" key="1">
    <citation type="journal article" date="2021" name="Elife">
        <title>Highly contiguous assemblies of 101 drosophilid genomes.</title>
        <authorList>
            <person name="Kim B.Y."/>
            <person name="Wang J.R."/>
            <person name="Miller D.E."/>
            <person name="Barmina O."/>
            <person name="Delaney E."/>
            <person name="Thompson A."/>
            <person name="Comeault A.A."/>
            <person name="Peede D."/>
            <person name="D'Agostino E.R."/>
            <person name="Pelaez J."/>
            <person name="Aguilar J.M."/>
            <person name="Haji D."/>
            <person name="Matsunaga T."/>
            <person name="Armstrong E.E."/>
            <person name="Zych M."/>
            <person name="Ogawa Y."/>
            <person name="Stamenkovic-Radak M."/>
            <person name="Jelic M."/>
            <person name="Veselinovic M.S."/>
            <person name="Tanaskovic M."/>
            <person name="Eric P."/>
            <person name="Gao J.J."/>
            <person name="Katoh T.K."/>
            <person name="Toda M.J."/>
            <person name="Watabe H."/>
            <person name="Watada M."/>
            <person name="Davis J.S."/>
            <person name="Moyle L.C."/>
            <person name="Manoli G."/>
            <person name="Bertolini E."/>
            <person name="Kostal V."/>
            <person name="Hawley R.S."/>
            <person name="Takahashi A."/>
            <person name="Jones C.D."/>
            <person name="Price D.K."/>
            <person name="Whiteman N."/>
            <person name="Kopp A."/>
            <person name="Matute D.R."/>
            <person name="Petrov D.A."/>
        </authorList>
    </citation>
    <scope>NUCLEOTIDE SEQUENCE [LARGE SCALE GENOMIC DNA]</scope>
</reference>
<gene>
    <name evidence="10" type="primary">108049603</name>
</gene>
<dbReference type="Proteomes" id="UP001652680">
    <property type="component" value="Unassembled WGS sequence"/>
</dbReference>
<feature type="transmembrane region" description="Helical" evidence="8">
    <location>
        <begin position="71"/>
        <end position="91"/>
    </location>
</feature>
<reference evidence="10" key="2">
    <citation type="submission" date="2025-05" db="UniProtKB">
        <authorList>
            <consortium name="EnsemblMetazoa"/>
        </authorList>
    </citation>
    <scope>IDENTIFICATION</scope>
</reference>
<feature type="transmembrane region" description="Helical" evidence="8">
    <location>
        <begin position="459"/>
        <end position="480"/>
    </location>
</feature>
<dbReference type="InterPro" id="IPR051359">
    <property type="entry name" value="CaCA_antiporter"/>
</dbReference>
<keyword evidence="3" id="KW-0050">Antiport</keyword>
<accession>A0ABM5JFU7</accession>
<feature type="transmembrane region" description="Helical" evidence="8">
    <location>
        <begin position="598"/>
        <end position="619"/>
    </location>
</feature>
<keyword evidence="4" id="KW-0109">Calcium transport</keyword>
<dbReference type="PANTHER" id="PTHR12266:SF0">
    <property type="entry name" value="MITOCHONDRIAL SODIUM_CALCIUM EXCHANGER PROTEIN"/>
    <property type="match status" value="1"/>
</dbReference>
<evidence type="ECO:0000256" key="6">
    <source>
        <dbReference type="ARBA" id="ARBA00022989"/>
    </source>
</evidence>
<keyword evidence="4" id="KW-0406">Ion transport</keyword>
<evidence type="ECO:0000256" key="7">
    <source>
        <dbReference type="ARBA" id="ARBA00023136"/>
    </source>
</evidence>
<evidence type="ECO:0000256" key="5">
    <source>
        <dbReference type="ARBA" id="ARBA00022692"/>
    </source>
</evidence>
<evidence type="ECO:0000256" key="3">
    <source>
        <dbReference type="ARBA" id="ARBA00022449"/>
    </source>
</evidence>
<feature type="transmembrane region" description="Helical" evidence="8">
    <location>
        <begin position="211"/>
        <end position="234"/>
    </location>
</feature>
<dbReference type="InterPro" id="IPR004837">
    <property type="entry name" value="NaCa_Exmemb"/>
</dbReference>
<keyword evidence="11" id="KW-1185">Reference proteome</keyword>
<feature type="transmembrane region" description="Helical" evidence="8">
    <location>
        <begin position="360"/>
        <end position="378"/>
    </location>
</feature>
<keyword evidence="6 8" id="KW-1133">Transmembrane helix</keyword>
<name>A0ABM5JFU7_DRORH</name>
<feature type="transmembrane region" description="Helical" evidence="8">
    <location>
        <begin position="174"/>
        <end position="191"/>
    </location>
</feature>
<proteinExistence type="predicted"/>
<feature type="domain" description="Sodium/calcium exchanger membrane region" evidence="9">
    <location>
        <begin position="466"/>
        <end position="612"/>
    </location>
</feature>
<evidence type="ECO:0000256" key="1">
    <source>
        <dbReference type="ARBA" id="ARBA00004141"/>
    </source>
</evidence>
<dbReference type="Pfam" id="PF01699">
    <property type="entry name" value="Na_Ca_ex"/>
    <property type="match status" value="2"/>
</dbReference>
<feature type="transmembrane region" description="Helical" evidence="8">
    <location>
        <begin position="428"/>
        <end position="447"/>
    </location>
</feature>
<evidence type="ECO:0000313" key="11">
    <source>
        <dbReference type="Proteomes" id="UP001652680"/>
    </source>
</evidence>
<dbReference type="Gene3D" id="1.20.1420.30">
    <property type="entry name" value="NCX, central ion-binding region"/>
    <property type="match status" value="2"/>
</dbReference>
<feature type="transmembrane region" description="Helical" evidence="8">
    <location>
        <begin position="527"/>
        <end position="550"/>
    </location>
</feature>
<evidence type="ECO:0000256" key="4">
    <source>
        <dbReference type="ARBA" id="ARBA00022568"/>
    </source>
</evidence>
<keyword evidence="2" id="KW-0813">Transport</keyword>
<dbReference type="InterPro" id="IPR044880">
    <property type="entry name" value="NCX_ion-bd_dom_sf"/>
</dbReference>
<sequence length="635" mass="71934">MNRETYEPNEMDAEFESFWDKVSCFAANTFPFEERCDFVMKAKDCNRSTNVLPYMRILACHLKCINEFEQLIYITLFVALCFQILVLLIYVCNNYYSPALKAVSKFLHMNEHVAGVTLLAFGNSSADLFSNLASVGSNVPVFANALAAALFVSMVSGGLVCYMSPFKMNAYESVRDILFLIFGSSLLQYFLSTDNRVTEPELIGNREINLLNFLVYIFPYHLVMFLVYVSYLFVNVADVYLIRRALNATNAQIDAIMEEELTPERRRQLSMLEKDQAAYSRNAEVEIFERSSSGPNINKIRYTTMRMARNTRVSVNQKKTRNVRHNQTLGKNWGLFKEFFLALRPLSCKKWQKANMIERALMLTQIPCVLLCSIYIPLVDYELDKHGWNKLLNCFQVMFNPACTIIVIKALISSNGNTLWYVAIGDEYVYGLYSLPFTMPIALFMFIQSRTDMPPFYHSMFTVMNLTGSMFMIFACATEIDKVLEVIGHLMDVEDDFMGATVKACTGSLGPLIANIAMALHGYPKMAYASAIGGPFFTVVLSSSTVLHVRNLFGYKVTLLSQTGNYGGNAFIFLNIGLFSALLWSTTLGFFARRSMGIFCVVFYCIYLTFAILIHGKVIHSFSVDMPLQAAFGDI</sequence>
<keyword evidence="7 8" id="KW-0472">Membrane</keyword>
<keyword evidence="5 8" id="KW-0812">Transmembrane</keyword>
<evidence type="ECO:0000313" key="10">
    <source>
        <dbReference type="EnsemblMetazoa" id="XP_044317697.1"/>
    </source>
</evidence>